<dbReference type="GO" id="GO:0019350">
    <property type="term" value="P:teichoic acid biosynthetic process"/>
    <property type="evidence" value="ECO:0007669"/>
    <property type="project" value="UniProtKB-KW"/>
</dbReference>
<evidence type="ECO:0000256" key="1">
    <source>
        <dbReference type="ARBA" id="ARBA00004202"/>
    </source>
</evidence>
<evidence type="ECO:0000256" key="2">
    <source>
        <dbReference type="ARBA" id="ARBA00010488"/>
    </source>
</evidence>
<name>A0AAW8YFL1_PEDAC</name>
<dbReference type="PANTHER" id="PTHR37316:SF3">
    <property type="entry name" value="TEICHOIC ACID GLYCEROL-PHOSPHATE TRANSFERASE"/>
    <property type="match status" value="1"/>
</dbReference>
<dbReference type="GO" id="GO:0005886">
    <property type="term" value="C:plasma membrane"/>
    <property type="evidence" value="ECO:0007669"/>
    <property type="project" value="UniProtKB-SubCell"/>
</dbReference>
<keyword evidence="3" id="KW-1003">Cell membrane</keyword>
<protein>
    <submittedName>
        <fullName evidence="7">CDP-glycerol glycerophosphotransferase family protein</fullName>
    </submittedName>
</protein>
<evidence type="ECO:0000313" key="7">
    <source>
        <dbReference type="EMBL" id="MDV2620538.1"/>
    </source>
</evidence>
<comment type="similarity">
    <text evidence="2">Belongs to the CDP-glycerol glycerophosphotransferase family.</text>
</comment>
<comment type="subcellular location">
    <subcellularLocation>
        <location evidence="1">Cell membrane</location>
        <topology evidence="1">Peripheral membrane protein</topology>
    </subcellularLocation>
</comment>
<reference evidence="7" key="2">
    <citation type="submission" date="2023-10" db="EMBL/GenBank/DDBJ databases">
        <authorList>
            <person name="Khurajog B."/>
        </authorList>
    </citation>
    <scope>NUCLEOTIDE SEQUENCE</scope>
    <source>
        <strain evidence="7">BF9</strain>
    </source>
</reference>
<dbReference type="RefSeq" id="WP_005917122.1">
    <property type="nucleotide sequence ID" value="NZ_BJMF01000011.1"/>
</dbReference>
<keyword evidence="6" id="KW-0472">Membrane</keyword>
<dbReference type="AlphaFoldDB" id="A0AAW8YFL1"/>
<dbReference type="GO" id="GO:0047355">
    <property type="term" value="F:CDP-glycerol glycerophosphotransferase activity"/>
    <property type="evidence" value="ECO:0007669"/>
    <property type="project" value="InterPro"/>
</dbReference>
<dbReference type="EMBL" id="JAWJAV010000001">
    <property type="protein sequence ID" value="MDV2620538.1"/>
    <property type="molecule type" value="Genomic_DNA"/>
</dbReference>
<proteinExistence type="inferred from homology"/>
<dbReference type="InterPro" id="IPR051612">
    <property type="entry name" value="Teichoic_Acid_Biosynth"/>
</dbReference>
<comment type="caution">
    <text evidence="7">The sequence shown here is derived from an EMBL/GenBank/DDBJ whole genome shotgun (WGS) entry which is preliminary data.</text>
</comment>
<keyword evidence="4" id="KW-0808">Transferase</keyword>
<evidence type="ECO:0000313" key="8">
    <source>
        <dbReference type="Proteomes" id="UP001280897"/>
    </source>
</evidence>
<evidence type="ECO:0000256" key="5">
    <source>
        <dbReference type="ARBA" id="ARBA00022944"/>
    </source>
</evidence>
<reference evidence="7" key="1">
    <citation type="journal article" date="2023" name="PeerJ">
        <title>Selection and evaluation of lactic acid bacteria from chicken feces in Thailand as potential probiotics.</title>
        <authorList>
            <person name="Khurajog B."/>
            <person name="Disastra Y."/>
            <person name="Lawwyne L.D."/>
            <person name="Sirichokchatchawan W."/>
            <person name="Niyomtham W."/>
            <person name="Yindee J."/>
            <person name="Hampson D.J."/>
            <person name="Prapasarakul N."/>
        </authorList>
    </citation>
    <scope>NUCLEOTIDE SEQUENCE</scope>
    <source>
        <strain evidence="7">BF9</strain>
    </source>
</reference>
<dbReference type="Pfam" id="PF04464">
    <property type="entry name" value="Glyphos_transf"/>
    <property type="match status" value="1"/>
</dbReference>
<dbReference type="GeneID" id="57366033"/>
<dbReference type="PANTHER" id="PTHR37316">
    <property type="entry name" value="TEICHOIC ACID GLYCEROL-PHOSPHATE PRIMASE"/>
    <property type="match status" value="1"/>
</dbReference>
<sequence>MRKLKQVLKIIIRYGLILVNDALIQLPVHKGRVLFESFNGKGLTDNPKAIYDELLKEFPENRFQLVWGVKGEFYQTMTTRFPEAKIVKRWSLTWIWTSATAEYWIFNSRMPTWWKKNRRTTYVQTWHGTPLKHLALDMDQVKFPGNSRERYLAEFVKEADRWNYLVAANQYSADIFERAFSFHHQFLKTGYPRNDVLFQKNNVAAIAKLKQKIIGKSDCRVVTYAPTWREDDFIKVGHYHFRWHFDLGEMLRVLPDDVVLLIRPHYLVTDRIDISGYEDRVVVDSTSDMNEIYLVTDLLITDYSSVMFDFANLRRPMLFFAYDLDYYRDDLRGFYFDYYHELPGPIATTAADLLREVHQLAQNDFAILDQSRFNQFAKRFVQWEQGDAAQQIIKKIHYGRD</sequence>
<evidence type="ECO:0000256" key="4">
    <source>
        <dbReference type="ARBA" id="ARBA00022679"/>
    </source>
</evidence>
<dbReference type="Gene3D" id="3.40.50.12580">
    <property type="match status" value="1"/>
</dbReference>
<dbReference type="Proteomes" id="UP001280897">
    <property type="component" value="Unassembled WGS sequence"/>
</dbReference>
<dbReference type="SUPFAM" id="SSF53756">
    <property type="entry name" value="UDP-Glycosyltransferase/glycogen phosphorylase"/>
    <property type="match status" value="1"/>
</dbReference>
<dbReference type="InterPro" id="IPR007554">
    <property type="entry name" value="Glycerophosphate_synth"/>
</dbReference>
<organism evidence="7 8">
    <name type="scientific">Pediococcus acidilactici</name>
    <dbReference type="NCBI Taxonomy" id="1254"/>
    <lineage>
        <taxon>Bacteria</taxon>
        <taxon>Bacillati</taxon>
        <taxon>Bacillota</taxon>
        <taxon>Bacilli</taxon>
        <taxon>Lactobacillales</taxon>
        <taxon>Lactobacillaceae</taxon>
        <taxon>Pediococcus</taxon>
        <taxon>Pediococcus acidilactici group</taxon>
    </lineage>
</organism>
<accession>A0AAW8YFL1</accession>
<evidence type="ECO:0000256" key="6">
    <source>
        <dbReference type="ARBA" id="ARBA00023136"/>
    </source>
</evidence>
<dbReference type="InterPro" id="IPR043148">
    <property type="entry name" value="TagF_C"/>
</dbReference>
<gene>
    <name evidence="7" type="ORF">R0G89_02145</name>
</gene>
<keyword evidence="5" id="KW-0777">Teichoic acid biosynthesis</keyword>
<dbReference type="Gene3D" id="3.40.50.11820">
    <property type="match status" value="1"/>
</dbReference>
<dbReference type="InterPro" id="IPR043149">
    <property type="entry name" value="TagF_N"/>
</dbReference>
<evidence type="ECO:0000256" key="3">
    <source>
        <dbReference type="ARBA" id="ARBA00022475"/>
    </source>
</evidence>